<evidence type="ECO:0000256" key="3">
    <source>
        <dbReference type="ARBA" id="ARBA00022723"/>
    </source>
</evidence>
<dbReference type="RefSeq" id="WP_015923591.1">
    <property type="nucleotide sequence ID" value="NC_011899.1"/>
</dbReference>
<evidence type="ECO:0000256" key="6">
    <source>
        <dbReference type="ARBA" id="ARBA00023295"/>
    </source>
</evidence>
<dbReference type="Pfam" id="PF00128">
    <property type="entry name" value="Alpha-amylase"/>
    <property type="match status" value="1"/>
</dbReference>
<keyword evidence="3 8" id="KW-0479">Metal-binding</keyword>
<dbReference type="PIRSF" id="PIRSF001021">
    <property type="entry name" value="Alph-amls_thrmst"/>
    <property type="match status" value="1"/>
</dbReference>
<keyword evidence="4 11" id="KW-0378">Hydrolase</keyword>
<dbReference type="GO" id="GO:0004556">
    <property type="term" value="F:alpha-amylase activity"/>
    <property type="evidence" value="ECO:0007669"/>
    <property type="project" value="InterPro"/>
</dbReference>
<dbReference type="InterPro" id="IPR006046">
    <property type="entry name" value="Alpha_amylase"/>
</dbReference>
<comment type="cofactor">
    <cofactor evidence="1">
        <name>Ca(2+)</name>
        <dbReference type="ChEBI" id="CHEBI:29108"/>
    </cofactor>
</comment>
<feature type="binding site" evidence="8">
    <location>
        <position position="281"/>
    </location>
    <ligand>
        <name>Ca(2+)</name>
        <dbReference type="ChEBI" id="CHEBI:29108"/>
        <label>3</label>
    </ligand>
</feature>
<dbReference type="SMART" id="SM00642">
    <property type="entry name" value="Aamy"/>
    <property type="match status" value="1"/>
</dbReference>
<dbReference type="InterPro" id="IPR006047">
    <property type="entry name" value="GH13_cat_dom"/>
</dbReference>
<evidence type="ECO:0000256" key="2">
    <source>
        <dbReference type="ARBA" id="ARBA00008061"/>
    </source>
</evidence>
<keyword evidence="12" id="KW-1185">Reference proteome</keyword>
<feature type="domain" description="Glycosyl hydrolase family 13 catalytic" evidence="10">
    <location>
        <begin position="28"/>
        <end position="379"/>
    </location>
</feature>
<sequence length="442" mass="51261">MKVFRRRLFIVLFSLLLLISVITSARAGVLMQGFYWDTPYQGEWYDHIASKAEELSNAGFTAIWFPSPCKGDSGGYSMGYDVFDHYDLGNYYQQGTTETRFGSKNELLNAINAYHSEGMQVYVDTVMNHMMGGEQEWNPNTNSYTYTRFDYPHDTFEKNYKHFHPNYTHPDNDPPYHSKEFGEDVCYYNDYNYMGNGLKNWAAWLKNNIGFDGYRLDFVKGIEPDYIKSWKQTSPMSSSFVVGEYWDGNRDTLDWWANYTGCHVFDFALFYTLKDMCNSDGYYDMRGLQDAGLVEINPYRAVTFVENHDTDEHDPVTKNKLMAYAYILTHEGYPTVFWKDYYVYDLKDEINNLVWIHENLASGTTSNLYADDSLYIAQRNGNPGLVVGLNDSSSWKSKWVQTKWSNVTLHDYTGQAGDVYVDSNGWVEISIPPKGYSVYSPY</sequence>
<keyword evidence="6 11" id="KW-0326">Glycosidase</keyword>
<dbReference type="OrthoDB" id="9805159at2"/>
<dbReference type="NCBIfam" id="NF006970">
    <property type="entry name" value="PRK09441.1-3"/>
    <property type="match status" value="1"/>
</dbReference>
<dbReference type="SUPFAM" id="SSF51445">
    <property type="entry name" value="(Trans)glycosidases"/>
    <property type="match status" value="1"/>
</dbReference>
<dbReference type="Gene3D" id="3.20.20.80">
    <property type="entry name" value="Glycosidases"/>
    <property type="match status" value="1"/>
</dbReference>
<dbReference type="KEGG" id="hor:Hore_18730"/>
<comment type="similarity">
    <text evidence="2 9">Belongs to the glycosyl hydrolase 13 family.</text>
</comment>
<dbReference type="InterPro" id="IPR013776">
    <property type="entry name" value="A-amylase_thermo"/>
</dbReference>
<feature type="active site" description="Nucleophile" evidence="7">
    <location>
        <position position="217"/>
    </location>
</feature>
<dbReference type="PANTHER" id="PTHR43447">
    <property type="entry name" value="ALPHA-AMYLASE"/>
    <property type="match status" value="1"/>
</dbReference>
<dbReference type="Pfam" id="PF09154">
    <property type="entry name" value="Alpha-amy_C_pro"/>
    <property type="match status" value="1"/>
</dbReference>
<name>B8CZA3_HALOH</name>
<dbReference type="Proteomes" id="UP000000719">
    <property type="component" value="Chromosome"/>
</dbReference>
<dbReference type="GO" id="GO:0005509">
    <property type="term" value="F:calcium ion binding"/>
    <property type="evidence" value="ECO:0007669"/>
    <property type="project" value="InterPro"/>
</dbReference>
<dbReference type="InterPro" id="IPR015237">
    <property type="entry name" value="Alpha-amylase_C_pro"/>
</dbReference>
<feature type="binding site" evidence="8">
    <location>
        <position position="190"/>
    </location>
    <ligand>
        <name>Ca(2+)</name>
        <dbReference type="ChEBI" id="CHEBI:29108"/>
        <label>1</label>
    </ligand>
</feature>
<dbReference type="CDD" id="cd11314">
    <property type="entry name" value="AmyAc_arch_bac_plant_AmyA"/>
    <property type="match status" value="1"/>
</dbReference>
<evidence type="ECO:0000256" key="7">
    <source>
        <dbReference type="PIRSR" id="PIRSR001021-1"/>
    </source>
</evidence>
<keyword evidence="8" id="KW-0106">Calcium</keyword>
<evidence type="ECO:0000313" key="12">
    <source>
        <dbReference type="Proteomes" id="UP000000719"/>
    </source>
</evidence>
<evidence type="ECO:0000256" key="9">
    <source>
        <dbReference type="RuleBase" id="RU003615"/>
    </source>
</evidence>
<dbReference type="EMBL" id="CP001098">
    <property type="protein sequence ID" value="ACL70622.1"/>
    <property type="molecule type" value="Genomic_DNA"/>
</dbReference>
<dbReference type="PRINTS" id="PR00110">
    <property type="entry name" value="ALPHAAMYLASE"/>
</dbReference>
<dbReference type="CAZy" id="GH13">
    <property type="family name" value="Glycoside Hydrolase Family 13"/>
</dbReference>
<dbReference type="InterPro" id="IPR017853">
    <property type="entry name" value="GH"/>
</dbReference>
<dbReference type="Gene3D" id="2.60.40.1180">
    <property type="entry name" value="Golgi alpha-mannosidase II"/>
    <property type="match status" value="1"/>
</dbReference>
<keyword evidence="5" id="KW-0119">Carbohydrate metabolism</keyword>
<reference evidence="11 12" key="1">
    <citation type="journal article" date="2009" name="PLoS ONE">
        <title>Genome analysis of the anaerobic thermohalophilic bacterium Halothermothrix orenii.</title>
        <authorList>
            <person name="Mavromatis K."/>
            <person name="Ivanova N."/>
            <person name="Anderson I."/>
            <person name="Lykidis A."/>
            <person name="Hooper S.D."/>
            <person name="Sun H."/>
            <person name="Kunin V."/>
            <person name="Lapidus A."/>
            <person name="Hugenholtz P."/>
            <person name="Patel B."/>
            <person name="Kyrpides N.C."/>
        </authorList>
    </citation>
    <scope>NUCLEOTIDE SEQUENCE [LARGE SCALE GENOMIC DNA]</scope>
    <source>
        <strain evidence="12">H 168 / OCM 544 / DSM 9562</strain>
    </source>
</reference>
<dbReference type="InterPro" id="IPR013780">
    <property type="entry name" value="Glyco_hydro_b"/>
</dbReference>
<dbReference type="SUPFAM" id="SSF51011">
    <property type="entry name" value="Glycosyl hydrolase domain"/>
    <property type="match status" value="1"/>
</dbReference>
<proteinExistence type="inferred from homology"/>
<dbReference type="AlphaFoldDB" id="B8CZA3"/>
<protein>
    <submittedName>
        <fullName evidence="11">Alpha amylase</fullName>
        <ecNumber evidence="11">3.2.1.98</ecNumber>
    </submittedName>
</protein>
<evidence type="ECO:0000256" key="5">
    <source>
        <dbReference type="ARBA" id="ARBA00023277"/>
    </source>
</evidence>
<dbReference type="GO" id="GO:0005975">
    <property type="term" value="P:carbohydrate metabolic process"/>
    <property type="evidence" value="ECO:0007669"/>
    <property type="project" value="InterPro"/>
</dbReference>
<organism evidence="11 12">
    <name type="scientific">Halothermothrix orenii (strain H 168 / OCM 544 / DSM 9562)</name>
    <dbReference type="NCBI Taxonomy" id="373903"/>
    <lineage>
        <taxon>Bacteria</taxon>
        <taxon>Bacillati</taxon>
        <taxon>Bacillota</taxon>
        <taxon>Clostridia</taxon>
        <taxon>Halanaerobiales</taxon>
        <taxon>Halothermotrichaceae</taxon>
        <taxon>Halothermothrix</taxon>
    </lineage>
</organism>
<dbReference type="STRING" id="373903.Hore_18730"/>
<dbReference type="eggNOG" id="COG0366">
    <property type="taxonomic scope" value="Bacteria"/>
</dbReference>
<evidence type="ECO:0000256" key="4">
    <source>
        <dbReference type="ARBA" id="ARBA00022801"/>
    </source>
</evidence>
<feature type="active site" description="Proton donor" evidence="7">
    <location>
        <position position="244"/>
    </location>
</feature>
<dbReference type="GO" id="GO:0033927">
    <property type="term" value="F:glucan 1,4-alpha-maltohexaosidase activity"/>
    <property type="evidence" value="ECO:0007669"/>
    <property type="project" value="UniProtKB-EC"/>
</dbReference>
<dbReference type="EC" id="3.2.1.98" evidence="11"/>
<gene>
    <name evidence="11" type="ordered locus">Hore_18730</name>
</gene>
<accession>B8CZA3</accession>
<evidence type="ECO:0000256" key="8">
    <source>
        <dbReference type="PIRSR" id="PIRSR001021-2"/>
    </source>
</evidence>
<feature type="binding site" evidence="8">
    <location>
        <position position="128"/>
    </location>
    <ligand>
        <name>Ca(2+)</name>
        <dbReference type="ChEBI" id="CHEBI:29108"/>
        <label>1</label>
    </ligand>
</feature>
<evidence type="ECO:0000313" key="11">
    <source>
        <dbReference type="EMBL" id="ACL70622.1"/>
    </source>
</evidence>
<evidence type="ECO:0000259" key="10">
    <source>
        <dbReference type="SMART" id="SM00642"/>
    </source>
</evidence>
<evidence type="ECO:0000256" key="1">
    <source>
        <dbReference type="ARBA" id="ARBA00001913"/>
    </source>
</evidence>
<dbReference type="HOGENOM" id="CLU_024572_3_0_9"/>